<dbReference type="InterPro" id="IPR013320">
    <property type="entry name" value="ConA-like_dom_sf"/>
</dbReference>
<dbReference type="EC" id="3.2.1.37" evidence="10"/>
<dbReference type="GO" id="GO:0005975">
    <property type="term" value="P:carbohydrate metabolic process"/>
    <property type="evidence" value="ECO:0007669"/>
    <property type="project" value="InterPro"/>
</dbReference>
<evidence type="ECO:0000313" key="10">
    <source>
        <dbReference type="EMBL" id="SMS00624.1"/>
    </source>
</evidence>
<dbReference type="OrthoDB" id="9801455at2"/>
<dbReference type="SUPFAM" id="SSF75005">
    <property type="entry name" value="Arabinanase/levansucrase/invertase"/>
    <property type="match status" value="1"/>
</dbReference>
<gene>
    <name evidence="10" type="primary">xynB_1</name>
    <name evidence="9" type="ORF">SBX37_00330</name>
    <name evidence="10" type="ORF">VIM7927_01891</name>
</gene>
<evidence type="ECO:0000259" key="8">
    <source>
        <dbReference type="Pfam" id="PF17851"/>
    </source>
</evidence>
<keyword evidence="3 6" id="KW-0326">Glycosidase</keyword>
<reference evidence="9 12" key="2">
    <citation type="submission" date="2023-11" db="EMBL/GenBank/DDBJ databases">
        <title>Plant-associative lifestyle of Vibrio porteresiae and its evolutionary dynamics.</title>
        <authorList>
            <person name="Rameshkumar N."/>
            <person name="Kirti K."/>
        </authorList>
    </citation>
    <scope>NUCLEOTIDE SEQUENCE [LARGE SCALE GENOMIC DNA]</scope>
    <source>
        <strain evidence="9 12">MSSRF38</strain>
    </source>
</reference>
<feature type="site" description="Important for catalytic activity, responsible for pKa modulation of the active site Glu and correct orientation of both the proton donor and substrate" evidence="5">
    <location>
        <position position="168"/>
    </location>
</feature>
<feature type="domain" description="Beta-xylosidase C-terminal Concanavalin A-like" evidence="8">
    <location>
        <begin position="375"/>
        <end position="550"/>
    </location>
</feature>
<dbReference type="GO" id="GO:0009044">
    <property type="term" value="F:xylan 1,4-beta-xylosidase activity"/>
    <property type="evidence" value="ECO:0007669"/>
    <property type="project" value="UniProtKB-EC"/>
</dbReference>
<dbReference type="Proteomes" id="UP000196125">
    <property type="component" value="Unassembled WGS sequence"/>
</dbReference>
<dbReference type="PANTHER" id="PTHR42812">
    <property type="entry name" value="BETA-XYLOSIDASE"/>
    <property type="match status" value="1"/>
</dbReference>
<evidence type="ECO:0000313" key="12">
    <source>
        <dbReference type="Proteomes" id="UP001283366"/>
    </source>
</evidence>
<dbReference type="InterPro" id="IPR041542">
    <property type="entry name" value="GH43_C2"/>
</dbReference>
<feature type="active site" description="Proton acceptor" evidence="4">
    <location>
        <position position="58"/>
    </location>
</feature>
<dbReference type="InterPro" id="IPR006710">
    <property type="entry name" value="Glyco_hydro_43"/>
</dbReference>
<dbReference type="PANTHER" id="PTHR42812:SF12">
    <property type="entry name" value="BETA-XYLOSIDASE-RELATED"/>
    <property type="match status" value="1"/>
</dbReference>
<dbReference type="CDD" id="cd18617">
    <property type="entry name" value="GH43_XynB-like"/>
    <property type="match status" value="1"/>
</dbReference>
<dbReference type="RefSeq" id="WP_087480651.1">
    <property type="nucleotide sequence ID" value="NZ_AP024883.1"/>
</dbReference>
<name>A0A1Y6ISJ5_9VIBR</name>
<organism evidence="10 11">
    <name type="scientific">Vibrio mangrovi</name>
    <dbReference type="NCBI Taxonomy" id="474394"/>
    <lineage>
        <taxon>Bacteria</taxon>
        <taxon>Pseudomonadati</taxon>
        <taxon>Pseudomonadota</taxon>
        <taxon>Gammaproteobacteria</taxon>
        <taxon>Vibrionales</taxon>
        <taxon>Vibrionaceae</taxon>
        <taxon>Vibrio</taxon>
    </lineage>
</organism>
<dbReference type="SUPFAM" id="SSF49899">
    <property type="entry name" value="Concanavalin A-like lectins/glucanases"/>
    <property type="match status" value="1"/>
</dbReference>
<dbReference type="Pfam" id="PF04616">
    <property type="entry name" value="Glyco_hydro_43"/>
    <property type="match status" value="1"/>
</dbReference>
<comment type="similarity">
    <text evidence="1 6">Belongs to the glycosyl hydrolase 43 family.</text>
</comment>
<dbReference type="AlphaFoldDB" id="A0A1Y6ISJ5"/>
<dbReference type="EMBL" id="FXXI01000002">
    <property type="protein sequence ID" value="SMS00624.1"/>
    <property type="molecule type" value="Genomic_DNA"/>
</dbReference>
<evidence type="ECO:0000256" key="7">
    <source>
        <dbReference type="SAM" id="SignalP"/>
    </source>
</evidence>
<dbReference type="Proteomes" id="UP001283366">
    <property type="component" value="Unassembled WGS sequence"/>
</dbReference>
<feature type="signal peptide" evidence="7">
    <location>
        <begin position="1"/>
        <end position="24"/>
    </location>
</feature>
<dbReference type="Gene3D" id="2.60.120.200">
    <property type="match status" value="1"/>
</dbReference>
<dbReference type="InterPro" id="IPR023296">
    <property type="entry name" value="Glyco_hydro_beta-prop_sf"/>
</dbReference>
<dbReference type="InterPro" id="IPR051795">
    <property type="entry name" value="Glycosyl_Hydrlase_43"/>
</dbReference>
<evidence type="ECO:0000256" key="2">
    <source>
        <dbReference type="ARBA" id="ARBA00022801"/>
    </source>
</evidence>
<dbReference type="EMBL" id="JAWRCO010000001">
    <property type="protein sequence ID" value="MDW6001354.1"/>
    <property type="molecule type" value="Genomic_DNA"/>
</dbReference>
<proteinExistence type="inferred from homology"/>
<evidence type="ECO:0000256" key="5">
    <source>
        <dbReference type="PIRSR" id="PIRSR606710-2"/>
    </source>
</evidence>
<dbReference type="Pfam" id="PF17851">
    <property type="entry name" value="GH43_C2"/>
    <property type="match status" value="1"/>
</dbReference>
<evidence type="ECO:0000313" key="11">
    <source>
        <dbReference type="Proteomes" id="UP000196125"/>
    </source>
</evidence>
<protein>
    <submittedName>
        <fullName evidence="10">Beta-xylosidase</fullName>
        <ecNumber evidence="10">3.2.1.37</ecNumber>
    </submittedName>
    <submittedName>
        <fullName evidence="9">Glycoside hydrolase family 43 protein</fullName>
    </submittedName>
</protein>
<feature type="active site" description="Proton donor" evidence="4">
    <location>
        <position position="233"/>
    </location>
</feature>
<keyword evidence="12" id="KW-1185">Reference proteome</keyword>
<evidence type="ECO:0000256" key="3">
    <source>
        <dbReference type="ARBA" id="ARBA00023295"/>
    </source>
</evidence>
<dbReference type="Gene3D" id="2.115.10.20">
    <property type="entry name" value="Glycosyl hydrolase domain, family 43"/>
    <property type="match status" value="1"/>
</dbReference>
<keyword evidence="2 6" id="KW-0378">Hydrolase</keyword>
<keyword evidence="7" id="KW-0732">Signal</keyword>
<evidence type="ECO:0000313" key="9">
    <source>
        <dbReference type="EMBL" id="MDW6001354.1"/>
    </source>
</evidence>
<accession>A0A1Y6ISJ5</accession>
<sequence>MKQKKLFMLFSALIALVGMDTALASEAKFERFSYHGESDIQANAHQYVNPVMPGFYPDPSVTRVGDDYYLVNSSFGYFPGLPIFHSKDLVSWQQIGNAFDRYEQFNFANVGTSRGIFAPDISYHDGLFYLTSTCVECSEHFLDNFVMTAKEPQGPWSEPVSLGFGGIDPSIFWDDDGKAYIVHNDDPQGGSLYDGHKAIWLQQFDPQSMKMVGERTQVINGGVDLKQQPFWIEGPHIFKKDGQYYLTAAEGGTESNHSQVIFRANSIKGPYLPYAHNPILTQRTLKKDRKNPVANAGHADLVQTQSGDWWSVFLAVRPYDQTGDFSTGRETFLLPVTWKDGWPVILEPGKPVPLVVSRPEIHPSGQAIQGSLKYSDEFNEDQLSLRWISLRNTKAPLYRLEQGALMFRSGGRIGNQKEVPAFVGVRQQHNQATVSTTLAFSPQHNGDQAGLVALQSDQSFLFYGIEKRHGKNILAVFSREQSAEDRLIRSVPLPAETVDLTVHINGGKMTFDYRVNGQSKILLADFDTRFLSTTKAGGFVGTVIGLYAYQK</sequence>
<reference evidence="10 11" key="1">
    <citation type="submission" date="2017-05" db="EMBL/GenBank/DDBJ databases">
        <authorList>
            <person name="Song R."/>
            <person name="Chenine A.L."/>
            <person name="Ruprecht R.M."/>
        </authorList>
    </citation>
    <scope>NUCLEOTIDE SEQUENCE [LARGE SCALE GENOMIC DNA]</scope>
    <source>
        <strain evidence="10 11">CECT 7927</strain>
    </source>
</reference>
<evidence type="ECO:0000256" key="1">
    <source>
        <dbReference type="ARBA" id="ARBA00009865"/>
    </source>
</evidence>
<evidence type="ECO:0000256" key="6">
    <source>
        <dbReference type="RuleBase" id="RU361187"/>
    </source>
</evidence>
<feature type="chain" id="PRO_5012260972" evidence="7">
    <location>
        <begin position="25"/>
        <end position="551"/>
    </location>
</feature>
<evidence type="ECO:0000256" key="4">
    <source>
        <dbReference type="PIRSR" id="PIRSR606710-1"/>
    </source>
</evidence>